<dbReference type="PANTHER" id="PTHR31672:SF13">
    <property type="entry name" value="F-BOX PROTEIN CPR30-LIKE"/>
    <property type="match status" value="1"/>
</dbReference>
<dbReference type="SMART" id="SM00256">
    <property type="entry name" value="FBOX"/>
    <property type="match status" value="2"/>
</dbReference>
<evidence type="ECO:0000313" key="3">
    <source>
        <dbReference type="Proteomes" id="UP001172457"/>
    </source>
</evidence>
<dbReference type="Pfam" id="PF07734">
    <property type="entry name" value="FBA_1"/>
    <property type="match status" value="1"/>
</dbReference>
<name>A0AA38VVQ5_9ASTR</name>
<reference evidence="2" key="1">
    <citation type="submission" date="2023-03" db="EMBL/GenBank/DDBJ databases">
        <title>Chromosome-scale reference genome and RAD-based genetic map of yellow starthistle (Centaurea solstitialis) reveal putative structural variation and QTLs associated with invader traits.</title>
        <authorList>
            <person name="Reatini B."/>
            <person name="Cang F.A."/>
            <person name="Jiang Q."/>
            <person name="Mckibben M.T.W."/>
            <person name="Barker M.S."/>
            <person name="Rieseberg L.H."/>
            <person name="Dlugosch K.M."/>
        </authorList>
    </citation>
    <scope>NUCLEOTIDE SEQUENCE</scope>
    <source>
        <strain evidence="2">CAN-66</strain>
        <tissue evidence="2">Leaf</tissue>
    </source>
</reference>
<dbReference type="PANTHER" id="PTHR31672">
    <property type="entry name" value="BNACNNG10540D PROTEIN"/>
    <property type="match status" value="1"/>
</dbReference>
<evidence type="ECO:0000259" key="1">
    <source>
        <dbReference type="PROSITE" id="PS50181"/>
    </source>
</evidence>
<protein>
    <recommendedName>
        <fullName evidence="1">F-box domain-containing protein</fullName>
    </recommendedName>
</protein>
<dbReference type="Gene3D" id="1.20.1280.50">
    <property type="match status" value="2"/>
</dbReference>
<dbReference type="PROSITE" id="PS50181">
    <property type="entry name" value="FBOX"/>
    <property type="match status" value="2"/>
</dbReference>
<dbReference type="InterPro" id="IPR017451">
    <property type="entry name" value="F-box-assoc_interact_dom"/>
</dbReference>
<dbReference type="InterPro" id="IPR011043">
    <property type="entry name" value="Gal_Oxase/kelch_b-propeller"/>
</dbReference>
<dbReference type="Pfam" id="PF08268">
    <property type="entry name" value="FBA_3"/>
    <property type="match status" value="1"/>
</dbReference>
<keyword evidence="3" id="KW-1185">Reference proteome</keyword>
<dbReference type="SUPFAM" id="SSF50965">
    <property type="entry name" value="Galactose oxidase, central domain"/>
    <property type="match status" value="1"/>
</dbReference>
<dbReference type="EMBL" id="JARYMX010000015">
    <property type="protein sequence ID" value="KAJ9536597.1"/>
    <property type="molecule type" value="Genomic_DNA"/>
</dbReference>
<evidence type="ECO:0000313" key="2">
    <source>
        <dbReference type="EMBL" id="KAJ9536597.1"/>
    </source>
</evidence>
<proteinExistence type="predicted"/>
<dbReference type="Pfam" id="PF00646">
    <property type="entry name" value="F-box"/>
    <property type="match status" value="2"/>
</dbReference>
<feature type="domain" description="F-box" evidence="1">
    <location>
        <begin position="2"/>
        <end position="47"/>
    </location>
</feature>
<dbReference type="InterPro" id="IPR013187">
    <property type="entry name" value="F-box-assoc_dom_typ3"/>
</dbReference>
<sequence length="829" mass="94392">MNPSMENLPSEVIVDILSRLPVKTIIHCKCVCKKWRNLIKNSYFINLHLSRSPTGFMVQHDAIPNDYTPGILQWVEIEDKLDHHRLHHDPVINFDPNGYLSAPDPSAPLIALSSVNGLICLWQCGFGVDNVYICNPITREYLILPRRQNYDGLGLIIYAFGVGSLTGEYKVLRTFQRDLRPYSYVSGGPSLIEAEVYTLGTSQWRSLGQVPYPFGGFPSSEMPFLNGNFHWIVYDQDALEGIITFDLDKETFRLFPSPPPAFEAMQKGTRNLGVFKGCLCRSDTYDFQFTIWVMKQYGIKESWHKELEITQAICAGLDWPMKKTMHVSGGLQDGSILVVHNDDKVLAYCPKRKTIEEIAILGRLIKFQQTDQYIFVGTGTDLGPKAIGSALVGLRASSRGLGGHGIRPLWAPCGYMEPLPQPIETERSTSPKVFQNLYPICWKIMPPINPSMENLPEEVTVDILSRLPVKTIIHCKCVCKKWLNLVNDSYFINLHLYRSPGGFIVYHDQHILDGATSRILKWVKIEDRLDRHSLHHEPIIDFDLKGYLVEPIPSTVMIPVGSVNGLICIWQFGFNVDNIYICNPITREYLTIPRHQNHIDGYAINIYNFGITSPSREYKVLRFFRVGLPPYPRILEAEVYTLGTSQWRSLGQVPYRIAGFDGPFLNSCFHWEVYHEDAPGSIFTFDLDKETFQLFPSPPTQPGAMQENAGNLGVFKGCLCRLGTYDFQLTIWVMKQYGIKESWHKELVITQAICAGLDWVLKDTVYVFGGLQDGTILVVVGYEMLAYCPKNNTFEDLSLPNNWFVVMKHRPSFIKLKDIDSERVHTFKC</sequence>
<dbReference type="Proteomes" id="UP001172457">
    <property type="component" value="Unassembled WGS sequence"/>
</dbReference>
<comment type="caution">
    <text evidence="2">The sequence shown here is derived from an EMBL/GenBank/DDBJ whole genome shotgun (WGS) entry which is preliminary data.</text>
</comment>
<feature type="domain" description="F-box" evidence="1">
    <location>
        <begin position="449"/>
        <end position="494"/>
    </location>
</feature>
<dbReference type="InterPro" id="IPR050796">
    <property type="entry name" value="SCF_F-box_component"/>
</dbReference>
<dbReference type="AlphaFoldDB" id="A0AA38VVQ5"/>
<dbReference type="InterPro" id="IPR006527">
    <property type="entry name" value="F-box-assoc_dom_typ1"/>
</dbReference>
<dbReference type="InterPro" id="IPR001810">
    <property type="entry name" value="F-box_dom"/>
</dbReference>
<gene>
    <name evidence="2" type="ORF">OSB04_un000246</name>
</gene>
<dbReference type="CDD" id="cd22157">
    <property type="entry name" value="F-box_AtFBW1-like"/>
    <property type="match status" value="2"/>
</dbReference>
<organism evidence="2 3">
    <name type="scientific">Centaurea solstitialis</name>
    <name type="common">yellow star-thistle</name>
    <dbReference type="NCBI Taxonomy" id="347529"/>
    <lineage>
        <taxon>Eukaryota</taxon>
        <taxon>Viridiplantae</taxon>
        <taxon>Streptophyta</taxon>
        <taxon>Embryophyta</taxon>
        <taxon>Tracheophyta</taxon>
        <taxon>Spermatophyta</taxon>
        <taxon>Magnoliopsida</taxon>
        <taxon>eudicotyledons</taxon>
        <taxon>Gunneridae</taxon>
        <taxon>Pentapetalae</taxon>
        <taxon>asterids</taxon>
        <taxon>campanulids</taxon>
        <taxon>Asterales</taxon>
        <taxon>Asteraceae</taxon>
        <taxon>Carduoideae</taxon>
        <taxon>Cardueae</taxon>
        <taxon>Centaureinae</taxon>
        <taxon>Centaurea</taxon>
    </lineage>
</organism>
<dbReference type="NCBIfam" id="TIGR01640">
    <property type="entry name" value="F_box_assoc_1"/>
    <property type="match status" value="2"/>
</dbReference>
<dbReference type="SUPFAM" id="SSF81383">
    <property type="entry name" value="F-box domain"/>
    <property type="match status" value="2"/>
</dbReference>
<dbReference type="InterPro" id="IPR036047">
    <property type="entry name" value="F-box-like_dom_sf"/>
</dbReference>
<accession>A0AA38VVQ5</accession>